<protein>
    <submittedName>
        <fullName evidence="1">Cyanamide hydratase</fullName>
    </submittedName>
</protein>
<dbReference type="EMBL" id="JOKZ01000519">
    <property type="protein sequence ID" value="KKO97688.1"/>
    <property type="molecule type" value="Genomic_DNA"/>
</dbReference>
<dbReference type="SUPFAM" id="SSF109604">
    <property type="entry name" value="HD-domain/PDEase-like"/>
    <property type="match status" value="1"/>
</dbReference>
<dbReference type="InterPro" id="IPR003607">
    <property type="entry name" value="HD/PDEase_dom"/>
</dbReference>
<gene>
    <name evidence="1" type="ORF">THAR02_10201</name>
</gene>
<reference evidence="2" key="1">
    <citation type="journal article" date="2015" name="Genome Announc.">
        <title>Draft whole-genome sequence of the biocontrol agent Trichoderma harzianum T6776.</title>
        <authorList>
            <person name="Baroncelli R."/>
            <person name="Piaggeschi G."/>
            <person name="Fiorini L."/>
            <person name="Bertolini E."/>
            <person name="Zapparata A."/>
            <person name="Pe M.E."/>
            <person name="Sarrocco S."/>
            <person name="Vannacci G."/>
        </authorList>
    </citation>
    <scope>NUCLEOTIDE SEQUENCE [LARGE SCALE GENOMIC DNA]</scope>
    <source>
        <strain evidence="2">T6776</strain>
    </source>
</reference>
<sequence>MSALSSYTSLPISSVALLATNIAIVPEVLTTVRVPPTIDIAQNGWSSLPLDPSQLWGGKPFRNIPGPILVDDIKFPEDPIAIEVQKYAKEMLPIQTFNHSMRLMEADLASAIVMQQFPKESEAFNFSTLALASLLHDIGTTDDNLSGTHMSFEFYGGYKALSLLLALGASKDQAEAVAETIIRHQDLGTAGNITFLGQVIQLATIYDNVSDHPYLRNITELIHVDTLQDVIRAFPRHHWLGCFAGTIEREESLKPWCHSTHIPDFAQAVLNNTFMQPYE</sequence>
<dbReference type="NCBIfam" id="TIGR03401">
    <property type="entry name" value="cyanamide_fam"/>
    <property type="match status" value="1"/>
</dbReference>
<dbReference type="InterPro" id="IPR017771">
    <property type="entry name" value="Cyanamide_hydratase_HD"/>
</dbReference>
<dbReference type="OrthoDB" id="409121at2759"/>
<evidence type="ECO:0000313" key="1">
    <source>
        <dbReference type="EMBL" id="KKO97688.1"/>
    </source>
</evidence>
<accession>A0A0F9ZWY5</accession>
<evidence type="ECO:0000313" key="2">
    <source>
        <dbReference type="Proteomes" id="UP000034112"/>
    </source>
</evidence>
<dbReference type="Gene3D" id="1.10.3210.10">
    <property type="entry name" value="Hypothetical protein af1432"/>
    <property type="match status" value="1"/>
</dbReference>
<dbReference type="AlphaFoldDB" id="A0A0F9ZWY5"/>
<dbReference type="PANTHER" id="PTHR35569:SF8">
    <property type="entry name" value="HYDRATASE, PUTATIVE (AFU_ORTHOLOGUE AFUA_7G06270)-RELATED"/>
    <property type="match status" value="1"/>
</dbReference>
<proteinExistence type="predicted"/>
<dbReference type="OMA" id="NERWNRE"/>
<dbReference type="CDD" id="cd00077">
    <property type="entry name" value="HDc"/>
    <property type="match status" value="1"/>
</dbReference>
<organism evidence="1 2">
    <name type="scientific">Trichoderma harzianum</name>
    <name type="common">Hypocrea lixii</name>
    <dbReference type="NCBI Taxonomy" id="5544"/>
    <lineage>
        <taxon>Eukaryota</taxon>
        <taxon>Fungi</taxon>
        <taxon>Dikarya</taxon>
        <taxon>Ascomycota</taxon>
        <taxon>Pezizomycotina</taxon>
        <taxon>Sordariomycetes</taxon>
        <taxon>Hypocreomycetidae</taxon>
        <taxon>Hypocreales</taxon>
        <taxon>Hypocreaceae</taxon>
        <taxon>Trichoderma</taxon>
    </lineage>
</organism>
<dbReference type="PANTHER" id="PTHR35569">
    <property type="entry name" value="CYANAMIDE HYDRATASE DDI2-RELATED"/>
    <property type="match status" value="1"/>
</dbReference>
<dbReference type="Proteomes" id="UP000034112">
    <property type="component" value="Unassembled WGS sequence"/>
</dbReference>
<comment type="caution">
    <text evidence="1">The sequence shown here is derived from an EMBL/GenBank/DDBJ whole genome shotgun (WGS) entry which is preliminary data.</text>
</comment>
<name>A0A0F9ZWY5_TRIHA</name>